<dbReference type="Proteomes" id="UP000254808">
    <property type="component" value="Chromosome"/>
</dbReference>
<feature type="transmembrane region" description="Helical" evidence="2">
    <location>
        <begin position="59"/>
        <end position="82"/>
    </location>
</feature>
<feature type="coiled-coil region" evidence="1">
    <location>
        <begin position="208"/>
        <end position="242"/>
    </location>
</feature>
<gene>
    <name evidence="3" type="ORF">CYPRO_3018</name>
</gene>
<sequence length="242" mass="27733">MNLEDKYRPDHVPIYYLVRRIKWDQFFVGVFGAFAIFGVLMKLWQPPFWGLLTAEQGDLLFQIFMPIGFLGECIVFIIMGFVKGEDYEEIHPDKADLELVKSAAPAFAGANNVVSPSLDFGEDYTDKLKQQVQQQLEQKLDHRLDQMVEVIAQQAAVTSKYNQQMNDLQQQFLALGVQVAKFGQSIESYEKNMGSLVKMQQMDLSSRVEMLDQNLKQATESIAQLDKNVKQASQKFDQFNRS</sequence>
<reference evidence="3 4" key="1">
    <citation type="submission" date="2018-03" db="EMBL/GenBank/DDBJ databases">
        <title>Phenotypic and genomic properties of Cyclonatronum proteinivorum gen. nov., sp. nov., a haloalkaliphilic bacteroidete from soda lakes possessing Na+-translocating rhodopsin.</title>
        <authorList>
            <person name="Toshchakov S.V."/>
            <person name="Korzhenkov A."/>
            <person name="Samarov N.I."/>
            <person name="Kublanov I.V."/>
            <person name="Muntyan M.S."/>
            <person name="Sorokin D.Y."/>
        </authorList>
    </citation>
    <scope>NUCLEOTIDE SEQUENCE [LARGE SCALE GENOMIC DNA]</scope>
    <source>
        <strain evidence="3 4">Omega</strain>
    </source>
</reference>
<keyword evidence="1" id="KW-0175">Coiled coil</keyword>
<proteinExistence type="predicted"/>
<organism evidence="3 4">
    <name type="scientific">Cyclonatronum proteinivorum</name>
    <dbReference type="NCBI Taxonomy" id="1457365"/>
    <lineage>
        <taxon>Bacteria</taxon>
        <taxon>Pseudomonadati</taxon>
        <taxon>Balneolota</taxon>
        <taxon>Balneolia</taxon>
        <taxon>Balneolales</taxon>
        <taxon>Cyclonatronaceae</taxon>
        <taxon>Cyclonatronum</taxon>
    </lineage>
</organism>
<keyword evidence="2" id="KW-1133">Transmembrane helix</keyword>
<keyword evidence="2" id="KW-0472">Membrane</keyword>
<evidence type="ECO:0000256" key="2">
    <source>
        <dbReference type="SAM" id="Phobius"/>
    </source>
</evidence>
<dbReference type="RefSeq" id="WP_114985374.1">
    <property type="nucleotide sequence ID" value="NZ_CP027806.1"/>
</dbReference>
<protein>
    <recommendedName>
        <fullName evidence="5">Gliding motility-associated protein GldL</fullName>
    </recommendedName>
</protein>
<accession>A0A345UP53</accession>
<dbReference type="EMBL" id="CP027806">
    <property type="protein sequence ID" value="AXJ02255.1"/>
    <property type="molecule type" value="Genomic_DNA"/>
</dbReference>
<evidence type="ECO:0008006" key="5">
    <source>
        <dbReference type="Google" id="ProtNLM"/>
    </source>
</evidence>
<evidence type="ECO:0000313" key="4">
    <source>
        <dbReference type="Proteomes" id="UP000254808"/>
    </source>
</evidence>
<name>A0A345UP53_9BACT</name>
<keyword evidence="4" id="KW-1185">Reference proteome</keyword>
<keyword evidence="2" id="KW-0812">Transmembrane</keyword>
<evidence type="ECO:0000313" key="3">
    <source>
        <dbReference type="EMBL" id="AXJ02255.1"/>
    </source>
</evidence>
<evidence type="ECO:0000256" key="1">
    <source>
        <dbReference type="SAM" id="Coils"/>
    </source>
</evidence>
<feature type="transmembrane region" description="Helical" evidence="2">
    <location>
        <begin position="26"/>
        <end position="44"/>
    </location>
</feature>
<dbReference type="AlphaFoldDB" id="A0A345UP53"/>
<dbReference type="KEGG" id="cprv:CYPRO_3018"/>